<evidence type="ECO:0000256" key="1">
    <source>
        <dbReference type="SAM" id="MobiDB-lite"/>
    </source>
</evidence>
<protein>
    <submittedName>
        <fullName evidence="3">Uncharacterized protein</fullName>
    </submittedName>
</protein>
<feature type="signal peptide" evidence="2">
    <location>
        <begin position="1"/>
        <end position="20"/>
    </location>
</feature>
<dbReference type="Proteomes" id="UP001212841">
    <property type="component" value="Unassembled WGS sequence"/>
</dbReference>
<feature type="chain" id="PRO_5041927312" evidence="2">
    <location>
        <begin position="21"/>
        <end position="290"/>
    </location>
</feature>
<dbReference type="EMBL" id="JADGJD010000555">
    <property type="protein sequence ID" value="KAJ3050085.1"/>
    <property type="molecule type" value="Genomic_DNA"/>
</dbReference>
<reference evidence="3" key="1">
    <citation type="submission" date="2020-05" db="EMBL/GenBank/DDBJ databases">
        <title>Phylogenomic resolution of chytrid fungi.</title>
        <authorList>
            <person name="Stajich J.E."/>
            <person name="Amses K."/>
            <person name="Simmons R."/>
            <person name="Seto K."/>
            <person name="Myers J."/>
            <person name="Bonds A."/>
            <person name="Quandt C.A."/>
            <person name="Barry K."/>
            <person name="Liu P."/>
            <person name="Grigoriev I."/>
            <person name="Longcore J.E."/>
            <person name="James T.Y."/>
        </authorList>
    </citation>
    <scope>NUCLEOTIDE SEQUENCE</scope>
    <source>
        <strain evidence="3">JEL0318</strain>
    </source>
</reference>
<comment type="caution">
    <text evidence="3">The sequence shown here is derived from an EMBL/GenBank/DDBJ whole genome shotgun (WGS) entry which is preliminary data.</text>
</comment>
<keyword evidence="4" id="KW-1185">Reference proteome</keyword>
<accession>A0AAD5X3M3</accession>
<keyword evidence="2" id="KW-0732">Signal</keyword>
<feature type="compositionally biased region" description="Polar residues" evidence="1">
    <location>
        <begin position="84"/>
        <end position="103"/>
    </location>
</feature>
<sequence length="290" mass="33679">MPNTIFVTLALSSLAISALAAPTPSYNVPSQYQSNYQYQPYQQRTYNPYSRPHTYNYPTTAGNQKPYGYSYRNFRGKSYLSAPQPYQTPSYTQEYQQPQSYGTSVPYVPEYKQPEAYQTPSYEPEYKQPEPYQAPSYAPEYKQPEYQAPSHAPEYKQPEYQTPSYTPEYKQPSYETPSYTPEYKQPEPYQPAYTPEPYQPSYTTDYKQPAYEAPTYDTKNTYNPSYTSHITCANWHSFPEIVNSPTLKQCYKIACDDRQTQEYQDRAVYQCVQLEKQAKATSGGTLPVGW</sequence>
<feature type="region of interest" description="Disordered" evidence="1">
    <location>
        <begin position="81"/>
        <end position="195"/>
    </location>
</feature>
<evidence type="ECO:0000256" key="2">
    <source>
        <dbReference type="SAM" id="SignalP"/>
    </source>
</evidence>
<feature type="region of interest" description="Disordered" evidence="1">
    <location>
        <begin position="45"/>
        <end position="68"/>
    </location>
</feature>
<name>A0AAD5X3M3_9FUNG</name>
<evidence type="ECO:0000313" key="3">
    <source>
        <dbReference type="EMBL" id="KAJ3050085.1"/>
    </source>
</evidence>
<organism evidence="3 4">
    <name type="scientific">Rhizophlyctis rosea</name>
    <dbReference type="NCBI Taxonomy" id="64517"/>
    <lineage>
        <taxon>Eukaryota</taxon>
        <taxon>Fungi</taxon>
        <taxon>Fungi incertae sedis</taxon>
        <taxon>Chytridiomycota</taxon>
        <taxon>Chytridiomycota incertae sedis</taxon>
        <taxon>Chytridiomycetes</taxon>
        <taxon>Rhizophlyctidales</taxon>
        <taxon>Rhizophlyctidaceae</taxon>
        <taxon>Rhizophlyctis</taxon>
    </lineage>
</organism>
<evidence type="ECO:0000313" key="4">
    <source>
        <dbReference type="Proteomes" id="UP001212841"/>
    </source>
</evidence>
<gene>
    <name evidence="3" type="ORF">HK097_008925</name>
</gene>
<proteinExistence type="predicted"/>
<dbReference type="AlphaFoldDB" id="A0AAD5X3M3"/>